<proteinExistence type="inferred from homology"/>
<evidence type="ECO:0000313" key="14">
    <source>
        <dbReference type="Proteomes" id="UP000198287"/>
    </source>
</evidence>
<comment type="similarity">
    <text evidence="8">Belongs to the LU7TM family. TMEM87 subfamily.</text>
</comment>
<feature type="signal peptide" evidence="10">
    <location>
        <begin position="1"/>
        <end position="23"/>
    </location>
</feature>
<gene>
    <name evidence="13" type="ORF">Fcan01_22538</name>
</gene>
<dbReference type="Proteomes" id="UP000198287">
    <property type="component" value="Unassembled WGS sequence"/>
</dbReference>
<reference evidence="13 14" key="1">
    <citation type="submission" date="2015-12" db="EMBL/GenBank/DDBJ databases">
        <title>The genome of Folsomia candida.</title>
        <authorList>
            <person name="Faddeeva A."/>
            <person name="Derks M.F."/>
            <person name="Anvar Y."/>
            <person name="Smit S."/>
            <person name="Van Straalen N."/>
            <person name="Roelofs D."/>
        </authorList>
    </citation>
    <scope>NUCLEOTIDE SEQUENCE [LARGE SCALE GENOMIC DNA]</scope>
    <source>
        <strain evidence="13 14">VU population</strain>
        <tissue evidence="13">Whole body</tissue>
    </source>
</reference>
<evidence type="ECO:0000256" key="6">
    <source>
        <dbReference type="ARBA" id="ARBA00023136"/>
    </source>
</evidence>
<dbReference type="Pfam" id="PF21901">
    <property type="entry name" value="TMEM87A-B_GOLD"/>
    <property type="match status" value="1"/>
</dbReference>
<evidence type="ECO:0000256" key="5">
    <source>
        <dbReference type="ARBA" id="ARBA00023034"/>
    </source>
</evidence>
<name>A0A226DC60_FOLCA</name>
<evidence type="ECO:0000256" key="4">
    <source>
        <dbReference type="ARBA" id="ARBA00022989"/>
    </source>
</evidence>
<sequence>MSFTSVIVKLFISLVIFFTSVFSFPEQGKWNAVINQTHKYYGVSKSVFKESQIFMRIKCVDLSDMLTVRINWELRETPCWDEYWRLELLSKEERQQIWNIYYADSVQNTNVAEFQDHLFFKPPDEYRHRCDNTIHLTEYAENCTLATSTSGGKSSGTAKNGVQGQSTFEFQMCQNDVSSSAIVQSSRPVFTIPKDGVYLFIVKFEPEGSSEFHAEVEVQIKGPHGYLSATEYPLLIFYGSSCLLYTLYGVVWLGLSFWQWRDLIRIQFWIGAVIFLGMAVFYAEYYNINSTGVSVTGAVLVAEIISCAKRTLARMLVVIVSIGFGIVKPRLGATLHRILIVGSLYFAFASFESCLRVLHPVNGPSNKALMAGVPLSILDAAIFYWIFQSLMATTRTLRLRRNLIKLNLYRHFTNTLFFAVISSIIFMVWSIRYLKTTTCLRDWKEIWIDEAYWHMLFSLILLVIMVLWRPSNNNQRFAFSPLLDNLDDDDEEDLVVNSAFSGNMKLRPKKNGATNGKLYGRSQSVEDELRWVEENIPADMAEGDLPALDSEEELLSTKFELSKMQ</sequence>
<feature type="transmembrane region" description="Helical" evidence="9">
    <location>
        <begin position="267"/>
        <end position="285"/>
    </location>
</feature>
<keyword evidence="6 9" id="KW-0472">Membrane</keyword>
<dbReference type="OMA" id="RTENCTP"/>
<dbReference type="PANTHER" id="PTHR21229">
    <property type="entry name" value="LUNG SEVEN TRANSMEMBRANE RECEPTOR"/>
    <property type="match status" value="1"/>
</dbReference>
<dbReference type="GO" id="GO:0005829">
    <property type="term" value="C:cytosol"/>
    <property type="evidence" value="ECO:0007669"/>
    <property type="project" value="GOC"/>
</dbReference>
<evidence type="ECO:0000259" key="11">
    <source>
        <dbReference type="Pfam" id="PF06814"/>
    </source>
</evidence>
<dbReference type="STRING" id="158441.A0A226DC60"/>
<dbReference type="InterPro" id="IPR053937">
    <property type="entry name" value="GOST_TM"/>
</dbReference>
<feature type="domain" description="TMEM87A/B GOLD" evidence="12">
    <location>
        <begin position="25"/>
        <end position="204"/>
    </location>
</feature>
<dbReference type="InterPro" id="IPR054101">
    <property type="entry name" value="TMEM87A/B_GOLD"/>
</dbReference>
<evidence type="ECO:0000256" key="1">
    <source>
        <dbReference type="ARBA" id="ARBA00004653"/>
    </source>
</evidence>
<dbReference type="GO" id="GO:0042147">
    <property type="term" value="P:retrograde transport, endosome to Golgi"/>
    <property type="evidence" value="ECO:0007669"/>
    <property type="project" value="TreeGrafter"/>
</dbReference>
<evidence type="ECO:0000313" key="13">
    <source>
        <dbReference type="EMBL" id="OXA42720.1"/>
    </source>
</evidence>
<keyword evidence="7" id="KW-0325">Glycoprotein</keyword>
<dbReference type="InterPro" id="IPR009637">
    <property type="entry name" value="GPR107/GPR108-like"/>
</dbReference>
<protein>
    <submittedName>
        <fullName evidence="13">Transmembrane protein 87A</fullName>
    </submittedName>
</protein>
<dbReference type="GO" id="GO:0000139">
    <property type="term" value="C:Golgi membrane"/>
    <property type="evidence" value="ECO:0007669"/>
    <property type="project" value="UniProtKB-SubCell"/>
</dbReference>
<evidence type="ECO:0000259" key="12">
    <source>
        <dbReference type="Pfam" id="PF21901"/>
    </source>
</evidence>
<feature type="chain" id="PRO_5012533571" evidence="10">
    <location>
        <begin position="24"/>
        <end position="565"/>
    </location>
</feature>
<comment type="subcellular location">
    <subcellularLocation>
        <location evidence="1">Golgi apparatus membrane</location>
        <topology evidence="1">Multi-pass membrane protein</topology>
    </subcellularLocation>
</comment>
<keyword evidence="5" id="KW-0333">Golgi apparatus</keyword>
<accession>A0A226DC60</accession>
<keyword evidence="2 9" id="KW-0812">Transmembrane</keyword>
<keyword evidence="14" id="KW-1185">Reference proteome</keyword>
<organism evidence="13 14">
    <name type="scientific">Folsomia candida</name>
    <name type="common">Springtail</name>
    <dbReference type="NCBI Taxonomy" id="158441"/>
    <lineage>
        <taxon>Eukaryota</taxon>
        <taxon>Metazoa</taxon>
        <taxon>Ecdysozoa</taxon>
        <taxon>Arthropoda</taxon>
        <taxon>Hexapoda</taxon>
        <taxon>Collembola</taxon>
        <taxon>Entomobryomorpha</taxon>
        <taxon>Isotomoidea</taxon>
        <taxon>Isotomidae</taxon>
        <taxon>Proisotominae</taxon>
        <taxon>Folsomia</taxon>
    </lineage>
</organism>
<keyword evidence="4 9" id="KW-1133">Transmembrane helix</keyword>
<evidence type="ECO:0000256" key="10">
    <source>
        <dbReference type="SAM" id="SignalP"/>
    </source>
</evidence>
<evidence type="ECO:0000256" key="7">
    <source>
        <dbReference type="ARBA" id="ARBA00023180"/>
    </source>
</evidence>
<feature type="transmembrane region" description="Helical" evidence="9">
    <location>
        <begin position="408"/>
        <end position="431"/>
    </location>
</feature>
<evidence type="ECO:0000256" key="2">
    <source>
        <dbReference type="ARBA" id="ARBA00022692"/>
    </source>
</evidence>
<dbReference type="OrthoDB" id="19932at2759"/>
<evidence type="ECO:0000256" key="3">
    <source>
        <dbReference type="ARBA" id="ARBA00022729"/>
    </source>
</evidence>
<feature type="transmembrane region" description="Helical" evidence="9">
    <location>
        <begin position="451"/>
        <end position="468"/>
    </location>
</feature>
<feature type="domain" description="GOST seven transmembrane" evidence="11">
    <location>
        <begin position="233"/>
        <end position="475"/>
    </location>
</feature>
<dbReference type="EMBL" id="LNIX01000025">
    <property type="protein sequence ID" value="OXA42720.1"/>
    <property type="molecule type" value="Genomic_DNA"/>
</dbReference>
<evidence type="ECO:0000256" key="9">
    <source>
        <dbReference type="SAM" id="Phobius"/>
    </source>
</evidence>
<dbReference type="PANTHER" id="PTHR21229:SF1">
    <property type="entry name" value="GH17801P"/>
    <property type="match status" value="1"/>
</dbReference>
<dbReference type="Pfam" id="PF06814">
    <property type="entry name" value="GOST_TM"/>
    <property type="match status" value="1"/>
</dbReference>
<keyword evidence="3 10" id="KW-0732">Signal</keyword>
<dbReference type="AlphaFoldDB" id="A0A226DC60"/>
<feature type="transmembrane region" description="Helical" evidence="9">
    <location>
        <begin position="235"/>
        <end position="255"/>
    </location>
</feature>
<feature type="transmembrane region" description="Helical" evidence="9">
    <location>
        <begin position="368"/>
        <end position="387"/>
    </location>
</feature>
<comment type="caution">
    <text evidence="13">The sequence shown here is derived from an EMBL/GenBank/DDBJ whole genome shotgun (WGS) entry which is preliminary data.</text>
</comment>
<evidence type="ECO:0000256" key="8">
    <source>
        <dbReference type="ARBA" id="ARBA00044946"/>
    </source>
</evidence>